<dbReference type="AlphaFoldDB" id="A0ABD0W867"/>
<dbReference type="PROSITE" id="PS51511">
    <property type="entry name" value="FIP_RBD"/>
    <property type="match status" value="1"/>
</dbReference>
<dbReference type="InterPro" id="IPR019018">
    <property type="entry name" value="Rab-bd_FIP-RBD"/>
</dbReference>
<protein>
    <recommendedName>
        <fullName evidence="4">FIP-RBD domain-containing protein</fullName>
    </recommendedName>
</protein>
<gene>
    <name evidence="5" type="ORF">UPYG_G00283570</name>
</gene>
<dbReference type="SUPFAM" id="SSF144270">
    <property type="entry name" value="Eferin C-derminal domain-like"/>
    <property type="match status" value="1"/>
</dbReference>
<dbReference type="Gene3D" id="1.20.5.2440">
    <property type="match status" value="1"/>
</dbReference>
<evidence type="ECO:0000256" key="3">
    <source>
        <dbReference type="SAM" id="MobiDB-lite"/>
    </source>
</evidence>
<feature type="region of interest" description="Disordered" evidence="3">
    <location>
        <begin position="708"/>
        <end position="728"/>
    </location>
</feature>
<feature type="region of interest" description="Disordered" evidence="3">
    <location>
        <begin position="876"/>
        <end position="986"/>
    </location>
</feature>
<feature type="region of interest" description="Disordered" evidence="3">
    <location>
        <begin position="1"/>
        <end position="74"/>
    </location>
</feature>
<evidence type="ECO:0000313" key="6">
    <source>
        <dbReference type="Proteomes" id="UP001557470"/>
    </source>
</evidence>
<evidence type="ECO:0000313" key="5">
    <source>
        <dbReference type="EMBL" id="KAL0965615.1"/>
    </source>
</evidence>
<name>A0ABD0W867_UMBPY</name>
<evidence type="ECO:0000256" key="1">
    <source>
        <dbReference type="ARBA" id="ARBA00022448"/>
    </source>
</evidence>
<keyword evidence="6" id="KW-1185">Reference proteome</keyword>
<dbReference type="PANTHER" id="PTHR15746">
    <property type="entry name" value="RAB11-RELATED"/>
    <property type="match status" value="1"/>
</dbReference>
<dbReference type="InterPro" id="IPR037245">
    <property type="entry name" value="FIP-RBD_C_sf"/>
</dbReference>
<feature type="compositionally biased region" description="Low complexity" evidence="3">
    <location>
        <begin position="572"/>
        <end position="581"/>
    </location>
</feature>
<feature type="compositionally biased region" description="Polar residues" evidence="3">
    <location>
        <begin position="435"/>
        <end position="444"/>
    </location>
</feature>
<proteinExistence type="predicted"/>
<feature type="compositionally biased region" description="Basic and acidic residues" evidence="3">
    <location>
        <begin position="128"/>
        <end position="203"/>
    </location>
</feature>
<dbReference type="PANTHER" id="PTHR15746:SF23">
    <property type="entry name" value="RAB11 INTERACTING PROTEIN, ISOFORM A"/>
    <property type="match status" value="1"/>
</dbReference>
<feature type="region of interest" description="Disordered" evidence="3">
    <location>
        <begin position="89"/>
        <end position="203"/>
    </location>
</feature>
<feature type="compositionally biased region" description="Pro residues" evidence="3">
    <location>
        <begin position="880"/>
        <end position="890"/>
    </location>
</feature>
<feature type="compositionally biased region" description="Basic and acidic residues" evidence="3">
    <location>
        <begin position="891"/>
        <end position="900"/>
    </location>
</feature>
<feature type="compositionally biased region" description="Polar residues" evidence="3">
    <location>
        <begin position="955"/>
        <end position="971"/>
    </location>
</feature>
<feature type="compositionally biased region" description="Basic and acidic residues" evidence="3">
    <location>
        <begin position="89"/>
        <end position="120"/>
    </location>
</feature>
<dbReference type="Pfam" id="PF09457">
    <property type="entry name" value="RBD-FIP"/>
    <property type="match status" value="1"/>
</dbReference>
<accession>A0ABD0W867</accession>
<feature type="compositionally biased region" description="Polar residues" evidence="3">
    <location>
        <begin position="628"/>
        <end position="644"/>
    </location>
</feature>
<reference evidence="5 6" key="1">
    <citation type="submission" date="2024-06" db="EMBL/GenBank/DDBJ databases">
        <authorList>
            <person name="Pan Q."/>
            <person name="Wen M."/>
            <person name="Jouanno E."/>
            <person name="Zahm M."/>
            <person name="Klopp C."/>
            <person name="Cabau C."/>
            <person name="Louis A."/>
            <person name="Berthelot C."/>
            <person name="Parey E."/>
            <person name="Roest Crollius H."/>
            <person name="Montfort J."/>
            <person name="Robinson-Rechavi M."/>
            <person name="Bouchez O."/>
            <person name="Lampietro C."/>
            <person name="Lopez Roques C."/>
            <person name="Donnadieu C."/>
            <person name="Postlethwait J."/>
            <person name="Bobe J."/>
            <person name="Verreycken H."/>
            <person name="Guiguen Y."/>
        </authorList>
    </citation>
    <scope>NUCLEOTIDE SEQUENCE [LARGE SCALE GENOMIC DNA]</scope>
    <source>
        <strain evidence="5">Up_M1</strain>
        <tissue evidence="5">Testis</tissue>
    </source>
</reference>
<dbReference type="EMBL" id="JAGEUA010000009">
    <property type="protein sequence ID" value="KAL0965615.1"/>
    <property type="molecule type" value="Genomic_DNA"/>
</dbReference>
<feature type="compositionally biased region" description="Polar residues" evidence="3">
    <location>
        <begin position="387"/>
        <end position="408"/>
    </location>
</feature>
<feature type="compositionally biased region" description="Polar residues" evidence="3">
    <location>
        <begin position="838"/>
        <end position="851"/>
    </location>
</feature>
<feature type="region of interest" description="Disordered" evidence="3">
    <location>
        <begin position="795"/>
        <end position="851"/>
    </location>
</feature>
<sequence length="1040" mass="120814">MRREEQERMRREEQERMRREEQEKKRTREEEMERLRFEEEERRLEEEEEERKRTEEEESRKKEEQEKRRRMEEQEKIRLEEERRILEEKESMQRLKVEEEERMRKEEQERRRLEEKRREMEEQEKLEEEERLRRDEHERMKREDRLRKEEERKMREKEEQLKREKEERTKEEEDRIRRKEKEDVLRREEQRKMEEEERRREDEEIIKREKEAERQREEEERGKKEVEIKRMKEEERLRREEEDRQQMDEERRFREEKRQKKEEEERRIMEEEMQKREEEERRIGEEEMQKKEERLRKEEEERLEVTQKEEAERKKLDEEREREEKQRRTLMEANERLRVEQENKKKDELRRQEERLREEEKMRNVQMKGKVQLQEVEKQLEYRREATVSNNPFEEVSSSPLSDDTFTNDPFEETPTVPVSCRTNKVSAVKPRPSSWGNTPQPCASSSPFRSSSSMDSLRSNVETSGLQDPSTDVRKTKNPTPLLYNIQSCKDDSHISTTNIAVTKPTKPPPPPRRQPSTSLVDGSGDQGSVTGPDHPSVRQNKDVATLPPDSQRWPSKDKRPGKSNCHSASPTLTPTKTTNPLPPPPRRHSATSLIGSRNDHPLLQSNSKDQTNTRRDKHPAPPPPGRSSQAPSQTQNNQSMTGVNHGPKGTVGASVSTVSQCVVQITPLIPSEDTTEQTGGGQSFTHFGKQAEKLIPSDAENMMVAKHNKGPAPSRPKYPPEKVKPNADIVDKQSHTDEHNSSVVFDQNNPFAEDCRRESLCGGSEEQIKTLVSTHAASGPLQKSLCGDTIDLPRVEFGPAKDPSRTTSAKRVRAPLPPGSKLCTPREEEAVEPSCVKSQSSGAPAPNKLSSSVLVKTQNRGVGVALPCVIVAQSSSAPSPPISSPPHPEPLKASEGRTHPTPQTTHTVSGPKSRLHAVPLPIIRQCSGEDAGGTGGRSASSTIRPHPVKPLNSPENQPAPNMQESQPGKTTEKVKDTEVRGPYSQLTQEELISLVMKQQEQLSNRDNKIKELEQYIDNLLVRILDEHPSILMSMNSHK</sequence>
<feature type="compositionally biased region" description="Low complexity" evidence="3">
    <location>
        <begin position="445"/>
        <end position="460"/>
    </location>
</feature>
<organism evidence="5 6">
    <name type="scientific">Umbra pygmaea</name>
    <name type="common">Eastern mudminnow</name>
    <dbReference type="NCBI Taxonomy" id="75934"/>
    <lineage>
        <taxon>Eukaryota</taxon>
        <taxon>Metazoa</taxon>
        <taxon>Chordata</taxon>
        <taxon>Craniata</taxon>
        <taxon>Vertebrata</taxon>
        <taxon>Euteleostomi</taxon>
        <taxon>Actinopterygii</taxon>
        <taxon>Neopterygii</taxon>
        <taxon>Teleostei</taxon>
        <taxon>Protacanthopterygii</taxon>
        <taxon>Esociformes</taxon>
        <taxon>Umbridae</taxon>
        <taxon>Umbra</taxon>
    </lineage>
</organism>
<feature type="region of interest" description="Disordered" evidence="3">
    <location>
        <begin position="235"/>
        <end position="370"/>
    </location>
</feature>
<feature type="compositionally biased region" description="Polar residues" evidence="3">
    <location>
        <begin position="902"/>
        <end position="912"/>
    </location>
</feature>
<dbReference type="Proteomes" id="UP001557470">
    <property type="component" value="Unassembled WGS sequence"/>
</dbReference>
<feature type="domain" description="FIP-RBD" evidence="4">
    <location>
        <begin position="974"/>
        <end position="1036"/>
    </location>
</feature>
<keyword evidence="1" id="KW-0813">Transport</keyword>
<dbReference type="InterPro" id="IPR037789">
    <property type="entry name" value="FIP_classI"/>
</dbReference>
<feature type="compositionally biased region" description="Basic and acidic residues" evidence="3">
    <location>
        <begin position="972"/>
        <end position="981"/>
    </location>
</feature>
<evidence type="ECO:0000256" key="2">
    <source>
        <dbReference type="ARBA" id="ARBA00022553"/>
    </source>
</evidence>
<feature type="region of interest" description="Disordered" evidence="3">
    <location>
        <begin position="386"/>
        <end position="655"/>
    </location>
</feature>
<feature type="compositionally biased region" description="Polar residues" evidence="3">
    <location>
        <begin position="461"/>
        <end position="471"/>
    </location>
</feature>
<comment type="caution">
    <text evidence="5">The sequence shown here is derived from an EMBL/GenBank/DDBJ whole genome shotgun (WGS) entry which is preliminary data.</text>
</comment>
<feature type="compositionally biased region" description="Basic and acidic residues" evidence="3">
    <location>
        <begin position="235"/>
        <end position="363"/>
    </location>
</feature>
<keyword evidence="2" id="KW-0597">Phosphoprotein</keyword>
<evidence type="ECO:0000259" key="4">
    <source>
        <dbReference type="PROSITE" id="PS51511"/>
    </source>
</evidence>